<organism evidence="2">
    <name type="scientific">Aerophobetes bacterium</name>
    <dbReference type="NCBI Taxonomy" id="2030807"/>
    <lineage>
        <taxon>Bacteria</taxon>
        <taxon>Candidatus Aerophobota</taxon>
    </lineage>
</organism>
<comment type="caution">
    <text evidence="2">The sequence shown here is derived from an EMBL/GenBank/DDBJ whole genome shotgun (WGS) entry which is preliminary data.</text>
</comment>
<evidence type="ECO:0000256" key="1">
    <source>
        <dbReference type="SAM" id="Coils"/>
    </source>
</evidence>
<dbReference type="AlphaFoldDB" id="A0A7V5LYC7"/>
<proteinExistence type="predicted"/>
<keyword evidence="1" id="KW-0175">Coiled coil</keyword>
<gene>
    <name evidence="2" type="ORF">ENL39_00760</name>
</gene>
<name>A0A7V5LYC7_UNCAE</name>
<dbReference type="Proteomes" id="UP000886070">
    <property type="component" value="Unassembled WGS sequence"/>
</dbReference>
<sequence>MVINMTADLKEIKKLSPEERIKKLSKVKEKNKKEIDEAEKLIKDSVREINVKEEIKDLPIPQIKAVDIESLFAPEEKEVFAAKRYKNISARHVEEETTEMPLEETVEQERPEITTEELEAQANYNILSEELRREPTENVMQRVENIYTQIRETGEITRDQINEVYAAESVARQRQEEIGRGTYGRTMSEKISDQLGITVGITNWIRERYRLR</sequence>
<evidence type="ECO:0000313" key="2">
    <source>
        <dbReference type="EMBL" id="HHF98007.1"/>
    </source>
</evidence>
<feature type="coiled-coil region" evidence="1">
    <location>
        <begin position="21"/>
        <end position="55"/>
    </location>
</feature>
<accession>A0A7V5LYC7</accession>
<dbReference type="EMBL" id="DRTT01000020">
    <property type="protein sequence ID" value="HHF98007.1"/>
    <property type="molecule type" value="Genomic_DNA"/>
</dbReference>
<reference evidence="2" key="1">
    <citation type="journal article" date="2020" name="mSystems">
        <title>Genome- and Community-Level Interaction Insights into Carbon Utilization and Element Cycling Functions of Hydrothermarchaeota in Hydrothermal Sediment.</title>
        <authorList>
            <person name="Zhou Z."/>
            <person name="Liu Y."/>
            <person name="Xu W."/>
            <person name="Pan J."/>
            <person name="Luo Z.H."/>
            <person name="Li M."/>
        </authorList>
    </citation>
    <scope>NUCLEOTIDE SEQUENCE [LARGE SCALE GENOMIC DNA]</scope>
    <source>
        <strain evidence="2">HyVt-92</strain>
    </source>
</reference>
<protein>
    <submittedName>
        <fullName evidence="2">Uncharacterized protein</fullName>
    </submittedName>
</protein>